<dbReference type="EMBL" id="JAULRT010000035">
    <property type="protein sequence ID" value="MDO3381249.1"/>
    <property type="molecule type" value="Genomic_DNA"/>
</dbReference>
<evidence type="ECO:0000313" key="2">
    <source>
        <dbReference type="Proteomes" id="UP001168380"/>
    </source>
</evidence>
<sequence>MKHLSLIMISILLYLAVGTARSNSIDEASTAQRIVVLNESEGIVYAHFCAFYELRALIADGLSGAKEDEVGLSSPMYELRMLSRSGESTVYIGDHWIQSSDGMFSLSSEVFERIVELVSSREGRGIPLSKVEAYNAKAIRQFRRPDYKEDNRCLRSVR</sequence>
<protein>
    <submittedName>
        <fullName evidence="1">Uncharacterized protein</fullName>
    </submittedName>
</protein>
<proteinExistence type="predicted"/>
<dbReference type="Proteomes" id="UP001168380">
    <property type="component" value="Unassembled WGS sequence"/>
</dbReference>
<gene>
    <name evidence="1" type="ORF">QWI16_03630</name>
</gene>
<accession>A0ABT8TCC8</accession>
<evidence type="ECO:0000313" key="1">
    <source>
        <dbReference type="EMBL" id="MDO3381249.1"/>
    </source>
</evidence>
<organism evidence="1 2">
    <name type="scientific">Gilvimarinus algae</name>
    <dbReference type="NCBI Taxonomy" id="3058037"/>
    <lineage>
        <taxon>Bacteria</taxon>
        <taxon>Pseudomonadati</taxon>
        <taxon>Pseudomonadota</taxon>
        <taxon>Gammaproteobacteria</taxon>
        <taxon>Cellvibrionales</taxon>
        <taxon>Cellvibrionaceae</taxon>
        <taxon>Gilvimarinus</taxon>
    </lineage>
</organism>
<comment type="caution">
    <text evidence="1">The sequence shown here is derived from an EMBL/GenBank/DDBJ whole genome shotgun (WGS) entry which is preliminary data.</text>
</comment>
<name>A0ABT8TCC8_9GAMM</name>
<dbReference type="RefSeq" id="WP_302711380.1">
    <property type="nucleotide sequence ID" value="NZ_JAULRT010000035.1"/>
</dbReference>
<keyword evidence="2" id="KW-1185">Reference proteome</keyword>
<reference evidence="1" key="1">
    <citation type="submission" date="2023-07" db="EMBL/GenBank/DDBJ databases">
        <title>Gilvimarinus algae sp. nov., isolated from the surface of Kelp.</title>
        <authorList>
            <person name="Sun Y.Y."/>
            <person name="Gong Y."/>
            <person name="Du Z.J."/>
        </authorList>
    </citation>
    <scope>NUCLEOTIDE SEQUENCE</scope>
    <source>
        <strain evidence="1">SDUM040014</strain>
    </source>
</reference>